<name>A0A1T4YWJ1_9ACTN</name>
<dbReference type="GO" id="GO:0050660">
    <property type="term" value="F:flavin adenine dinucleotide binding"/>
    <property type="evidence" value="ECO:0007669"/>
    <property type="project" value="InterPro"/>
</dbReference>
<keyword evidence="11" id="KW-1185">Reference proteome</keyword>
<dbReference type="SUPFAM" id="SSF47203">
    <property type="entry name" value="Acyl-CoA dehydrogenase C-terminal domain-like"/>
    <property type="match status" value="1"/>
</dbReference>
<dbReference type="Pfam" id="PF02770">
    <property type="entry name" value="Acyl-CoA_dh_M"/>
    <property type="match status" value="1"/>
</dbReference>
<gene>
    <name evidence="10" type="ORF">SAMN06295964_1207</name>
</gene>
<dbReference type="CDD" id="cd00567">
    <property type="entry name" value="ACAD"/>
    <property type="match status" value="1"/>
</dbReference>
<dbReference type="Gene3D" id="1.20.140.10">
    <property type="entry name" value="Butyryl-CoA Dehydrogenase, subunit A, domain 3"/>
    <property type="match status" value="1"/>
</dbReference>
<evidence type="ECO:0000256" key="6">
    <source>
        <dbReference type="RuleBase" id="RU362125"/>
    </source>
</evidence>
<evidence type="ECO:0000313" key="11">
    <source>
        <dbReference type="Proteomes" id="UP000191040"/>
    </source>
</evidence>
<dbReference type="Proteomes" id="UP000191040">
    <property type="component" value="Chromosome I"/>
</dbReference>
<dbReference type="InterPro" id="IPR036250">
    <property type="entry name" value="AcylCo_DH-like_C"/>
</dbReference>
<proteinExistence type="inferred from homology"/>
<dbReference type="Pfam" id="PF02771">
    <property type="entry name" value="Acyl-CoA_dh_N"/>
    <property type="match status" value="1"/>
</dbReference>
<accession>A0A1T4YWJ1</accession>
<dbReference type="RefSeq" id="WP_197684412.1">
    <property type="nucleotide sequence ID" value="NZ_LT796768.1"/>
</dbReference>
<organism evidence="10 11">
    <name type="scientific">Aeromicrobium choanae</name>
    <dbReference type="NCBI Taxonomy" id="1736691"/>
    <lineage>
        <taxon>Bacteria</taxon>
        <taxon>Bacillati</taxon>
        <taxon>Actinomycetota</taxon>
        <taxon>Actinomycetes</taxon>
        <taxon>Propionibacteriales</taxon>
        <taxon>Nocardioidaceae</taxon>
        <taxon>Aeromicrobium</taxon>
    </lineage>
</organism>
<dbReference type="AlphaFoldDB" id="A0A1T4YWJ1"/>
<evidence type="ECO:0000313" key="10">
    <source>
        <dbReference type="EMBL" id="SKB06159.1"/>
    </source>
</evidence>
<dbReference type="GO" id="GO:0033539">
    <property type="term" value="P:fatty acid beta-oxidation using acyl-CoA dehydrogenase"/>
    <property type="evidence" value="ECO:0007669"/>
    <property type="project" value="TreeGrafter"/>
</dbReference>
<keyword evidence="4 6" id="KW-0274">FAD</keyword>
<dbReference type="InterPro" id="IPR013786">
    <property type="entry name" value="AcylCoA_DH/ox_N"/>
</dbReference>
<dbReference type="PANTHER" id="PTHR48083">
    <property type="entry name" value="MEDIUM-CHAIN SPECIFIC ACYL-COA DEHYDROGENASE, MITOCHONDRIAL-RELATED"/>
    <property type="match status" value="1"/>
</dbReference>
<evidence type="ECO:0000259" key="7">
    <source>
        <dbReference type="Pfam" id="PF00441"/>
    </source>
</evidence>
<dbReference type="EMBL" id="LT796768">
    <property type="protein sequence ID" value="SKB06159.1"/>
    <property type="molecule type" value="Genomic_DNA"/>
</dbReference>
<evidence type="ECO:0000256" key="5">
    <source>
        <dbReference type="ARBA" id="ARBA00023002"/>
    </source>
</evidence>
<dbReference type="PROSITE" id="PS00073">
    <property type="entry name" value="ACYL_COA_DH_2"/>
    <property type="match status" value="1"/>
</dbReference>
<evidence type="ECO:0000256" key="2">
    <source>
        <dbReference type="ARBA" id="ARBA00009347"/>
    </source>
</evidence>
<evidence type="ECO:0000256" key="3">
    <source>
        <dbReference type="ARBA" id="ARBA00022630"/>
    </source>
</evidence>
<keyword evidence="5 6" id="KW-0560">Oxidoreductase</keyword>
<reference evidence="11" key="1">
    <citation type="submission" date="2017-02" db="EMBL/GenBank/DDBJ databases">
        <authorList>
            <person name="Varghese N."/>
            <person name="Submissions S."/>
        </authorList>
    </citation>
    <scope>NUCLEOTIDE SEQUENCE [LARGE SCALE GENOMIC DNA]</scope>
    <source>
        <strain evidence="11">9H-4</strain>
    </source>
</reference>
<dbReference type="GO" id="GO:0003995">
    <property type="term" value="F:acyl-CoA dehydrogenase activity"/>
    <property type="evidence" value="ECO:0007669"/>
    <property type="project" value="InterPro"/>
</dbReference>
<evidence type="ECO:0000256" key="1">
    <source>
        <dbReference type="ARBA" id="ARBA00001974"/>
    </source>
</evidence>
<feature type="domain" description="Acyl-CoA dehydrogenase/oxidase N-terminal" evidence="9">
    <location>
        <begin position="11"/>
        <end position="121"/>
    </location>
</feature>
<dbReference type="InterPro" id="IPR006091">
    <property type="entry name" value="Acyl-CoA_Oxase/DH_mid-dom"/>
</dbReference>
<feature type="domain" description="Acyl-CoA oxidase/dehydrogenase middle" evidence="8">
    <location>
        <begin position="126"/>
        <end position="223"/>
    </location>
</feature>
<feature type="domain" description="Acyl-CoA dehydrogenase/oxidase C-terminal" evidence="7">
    <location>
        <begin position="236"/>
        <end position="384"/>
    </location>
</feature>
<dbReference type="InterPro" id="IPR009075">
    <property type="entry name" value="AcylCo_DH/oxidase_C"/>
</dbReference>
<dbReference type="FunFam" id="2.40.110.10:FF:000002">
    <property type="entry name" value="Acyl-CoA dehydrogenase fadE12"/>
    <property type="match status" value="1"/>
</dbReference>
<keyword evidence="3 6" id="KW-0285">Flavoprotein</keyword>
<dbReference type="SUPFAM" id="SSF56645">
    <property type="entry name" value="Acyl-CoA dehydrogenase NM domain-like"/>
    <property type="match status" value="1"/>
</dbReference>
<dbReference type="InterPro" id="IPR009100">
    <property type="entry name" value="AcylCoA_DH/oxidase_NM_dom_sf"/>
</dbReference>
<dbReference type="FunFam" id="1.20.140.10:FF:000012">
    <property type="entry name" value="Acyl-CoA dehydrogenase fadE12"/>
    <property type="match status" value="1"/>
</dbReference>
<comment type="similarity">
    <text evidence="2 6">Belongs to the acyl-CoA dehydrogenase family.</text>
</comment>
<dbReference type="Pfam" id="PF00441">
    <property type="entry name" value="Acyl-CoA_dh_1"/>
    <property type="match status" value="1"/>
</dbReference>
<evidence type="ECO:0000259" key="9">
    <source>
        <dbReference type="Pfam" id="PF02771"/>
    </source>
</evidence>
<dbReference type="PANTHER" id="PTHR48083:SF1">
    <property type="entry name" value="DEHYDROGENASE, PUTATIVE (AFU_ORTHOLOGUE AFUA_7G06510)-RELATED"/>
    <property type="match status" value="1"/>
</dbReference>
<dbReference type="Gene3D" id="2.40.110.10">
    <property type="entry name" value="Butyryl-CoA Dehydrogenase, subunit A, domain 2"/>
    <property type="match status" value="1"/>
</dbReference>
<sequence length="391" mass="42521">MSTIATDDLPTEDEIRTAVRDLAGRFDDAYWAERDERTEFPWEFYNAFAEAGWLGIAIPTKYGGAGMGIAAASALLYEIAASGAGMNGCSPFHLTIFGLNLVAKHGGDALCEELLPRAADGTLHVCFAITEPDAGSDTSRIRTQARRDGSDWVINGRKVWITKAAQSEKAVMLVRTSPAPEGGRPTDGLSMFVVDLQNDSVEMRAIPKMGRNAVSSYELFIDDLRVPASALVGEEGKGFRYLLDGINPERILLANEALGIGRAALRRAVAYAKDRVVFDRPIGQNQGVAFPLAEAAMRLDAAEAMARIAAQKYDRGEPCGREANTAKFLCADAGFQAADAAVQTHGGFGFAREYHVERYFRESRLMRIAPVSQEMVLNYVSEHVLGLPKSY</sequence>
<dbReference type="InterPro" id="IPR050741">
    <property type="entry name" value="Acyl-CoA_dehydrogenase"/>
</dbReference>
<evidence type="ECO:0000259" key="8">
    <source>
        <dbReference type="Pfam" id="PF02770"/>
    </source>
</evidence>
<dbReference type="InterPro" id="IPR037069">
    <property type="entry name" value="AcylCoA_DH/ox_N_sf"/>
</dbReference>
<dbReference type="STRING" id="1736691.SAMN06295964_1207"/>
<evidence type="ECO:0000256" key="4">
    <source>
        <dbReference type="ARBA" id="ARBA00022827"/>
    </source>
</evidence>
<dbReference type="Gene3D" id="1.10.540.10">
    <property type="entry name" value="Acyl-CoA dehydrogenase/oxidase, N-terminal domain"/>
    <property type="match status" value="1"/>
</dbReference>
<comment type="cofactor">
    <cofactor evidence="1 6">
        <name>FAD</name>
        <dbReference type="ChEBI" id="CHEBI:57692"/>
    </cofactor>
</comment>
<dbReference type="InterPro" id="IPR006089">
    <property type="entry name" value="Acyl-CoA_DH_CS"/>
</dbReference>
<dbReference type="GO" id="GO:0005737">
    <property type="term" value="C:cytoplasm"/>
    <property type="evidence" value="ECO:0007669"/>
    <property type="project" value="TreeGrafter"/>
</dbReference>
<dbReference type="InterPro" id="IPR046373">
    <property type="entry name" value="Acyl-CoA_Oxase/DH_mid-dom_sf"/>
</dbReference>
<protein>
    <submittedName>
        <fullName evidence="10">Acyl-CoA dehydrogenase</fullName>
    </submittedName>
</protein>